<keyword evidence="2" id="KW-1133">Transmembrane helix</keyword>
<dbReference type="AlphaFoldDB" id="A0A5B8UWK9"/>
<dbReference type="KEGG" id="mgin:FRZ54_13345"/>
<gene>
    <name evidence="3" type="ORF">FRZ54_13345</name>
</gene>
<feature type="transmembrane region" description="Helical" evidence="2">
    <location>
        <begin position="598"/>
        <end position="618"/>
    </location>
</feature>
<dbReference type="Pfam" id="PF10101">
    <property type="entry name" value="DUF2339"/>
    <property type="match status" value="1"/>
</dbReference>
<feature type="transmembrane region" description="Helical" evidence="2">
    <location>
        <begin position="251"/>
        <end position="271"/>
    </location>
</feature>
<dbReference type="OrthoDB" id="666059at2"/>
<proteinExistence type="predicted"/>
<dbReference type="RefSeq" id="WP_147032095.1">
    <property type="nucleotide sequence ID" value="NZ_CP042436.1"/>
</dbReference>
<feature type="transmembrane region" description="Helical" evidence="2">
    <location>
        <begin position="732"/>
        <end position="750"/>
    </location>
</feature>
<accession>A0A5B8UWK9</accession>
<evidence type="ECO:0000256" key="1">
    <source>
        <dbReference type="SAM" id="MobiDB-lite"/>
    </source>
</evidence>
<feature type="transmembrane region" description="Helical" evidence="2">
    <location>
        <begin position="141"/>
        <end position="162"/>
    </location>
</feature>
<feature type="transmembrane region" description="Helical" evidence="2">
    <location>
        <begin position="194"/>
        <end position="217"/>
    </location>
</feature>
<feature type="transmembrane region" description="Helical" evidence="2">
    <location>
        <begin position="638"/>
        <end position="656"/>
    </location>
</feature>
<feature type="transmembrane region" description="Helical" evidence="2">
    <location>
        <begin position="459"/>
        <end position="480"/>
    </location>
</feature>
<evidence type="ECO:0000313" key="3">
    <source>
        <dbReference type="EMBL" id="QEC63520.1"/>
    </source>
</evidence>
<feature type="transmembrane region" description="Helical" evidence="2">
    <location>
        <begin position="704"/>
        <end position="725"/>
    </location>
</feature>
<feature type="transmembrane region" description="Helical" evidence="2">
    <location>
        <begin position="324"/>
        <end position="345"/>
    </location>
</feature>
<feature type="transmembrane region" description="Helical" evidence="2">
    <location>
        <begin position="668"/>
        <end position="692"/>
    </location>
</feature>
<dbReference type="EMBL" id="CP042436">
    <property type="protein sequence ID" value="QEC63520.1"/>
    <property type="molecule type" value="Genomic_DNA"/>
</dbReference>
<feature type="transmembrane region" description="Helical" evidence="2">
    <location>
        <begin position="500"/>
        <end position="522"/>
    </location>
</feature>
<feature type="transmembrane region" description="Helical" evidence="2">
    <location>
        <begin position="762"/>
        <end position="779"/>
    </location>
</feature>
<sequence length="795" mass="89453">MEVIYVFAFILIIVLLIINNSRLSEKIDNLEKIMVDLHHLINKLKKDLDIPAAPPAVIKTPEAPKPVLPPPPEPVPEVTRSYTPEPVTPPIIERHKEVINDPMALLRKPPVTIPPPRKPVEPQPSFFERHPDLEKFIGENLVNKIGIAILVLAIGFFVKYAIDQNWVGPAGRVAIGILCGGILVGIAHRLRKSYAAFSSVLVGGGIAVFYFTITLAFHQFHLFSQTVSFIILIVITAFAVALSLLYNRQELAIIALIGGMSGPFMVSTGQANYNALFTYYILLNAGLLVIAYFKSWRILNILAFGLTVLVLGGVIYTLPDKEAGTMFVYVSILYLVFFFTNIANNIKENKAFVGSDFTILLVNTALYFGAGLYLLTIMQYGQYRGLFCAAIGGLNLLLSFILFRSKKADINILYLLIGITLTFLSLTAPIQLHGHFITLFWAAESALLYWLYTKSDIRLMRLASTVIWVAMLMSLMMDWFELYSAPAFYDKPTIHILPIIANKGFITAVFSAVCSFLLYLLVNRSEKERRLLPPDVFRYGAFVLLFAAGLLEVNHQFVSRYPGTGLNILYLMLYVPAFIYFFLSVMGRIASFKTHMPVEIALLTLSIFVYLVCSRKYFDMQASVLISHKTDPSHLWAHWLSDVFVLLLFYKLISILRANFEASGKAATWFLTAALVTFLSLEVCLIVNSVFYQPGRYLEHIQLVYIKTGLPVLWGISSFALMWLGMRYKTRVLRIISLTLFSITLVKLFVYDIENIPAGGKIAAFFCLGVLLLIISFMYQKVKYIIKDDDANPEN</sequence>
<feature type="transmembrane region" description="Helical" evidence="2">
    <location>
        <begin position="223"/>
        <end position="244"/>
    </location>
</feature>
<dbReference type="Proteomes" id="UP000321479">
    <property type="component" value="Chromosome"/>
</dbReference>
<feature type="transmembrane region" description="Helical" evidence="2">
    <location>
        <begin position="567"/>
        <end position="586"/>
    </location>
</feature>
<feature type="region of interest" description="Disordered" evidence="1">
    <location>
        <begin position="61"/>
        <end position="80"/>
    </location>
</feature>
<feature type="transmembrane region" description="Helical" evidence="2">
    <location>
        <begin position="357"/>
        <end position="377"/>
    </location>
</feature>
<feature type="transmembrane region" description="Helical" evidence="2">
    <location>
        <begin position="383"/>
        <end position="403"/>
    </location>
</feature>
<feature type="transmembrane region" description="Helical" evidence="2">
    <location>
        <begin position="536"/>
        <end position="555"/>
    </location>
</feature>
<feature type="transmembrane region" description="Helical" evidence="2">
    <location>
        <begin position="277"/>
        <end position="293"/>
    </location>
</feature>
<name>A0A5B8UWK9_9SPHI</name>
<dbReference type="PANTHER" id="PTHR38434">
    <property type="entry name" value="BLL2549 PROTEIN"/>
    <property type="match status" value="1"/>
</dbReference>
<keyword evidence="4" id="KW-1185">Reference proteome</keyword>
<organism evidence="3 4">
    <name type="scientific">Mucilaginibacter ginsenosidivorans</name>
    <dbReference type="NCBI Taxonomy" id="398053"/>
    <lineage>
        <taxon>Bacteria</taxon>
        <taxon>Pseudomonadati</taxon>
        <taxon>Bacteroidota</taxon>
        <taxon>Sphingobacteriia</taxon>
        <taxon>Sphingobacteriales</taxon>
        <taxon>Sphingobacteriaceae</taxon>
        <taxon>Mucilaginibacter</taxon>
    </lineage>
</organism>
<feature type="transmembrane region" description="Helical" evidence="2">
    <location>
        <begin position="434"/>
        <end position="452"/>
    </location>
</feature>
<evidence type="ECO:0000256" key="2">
    <source>
        <dbReference type="SAM" id="Phobius"/>
    </source>
</evidence>
<feature type="transmembrane region" description="Helical" evidence="2">
    <location>
        <begin position="168"/>
        <end position="187"/>
    </location>
</feature>
<feature type="transmembrane region" description="Helical" evidence="2">
    <location>
        <begin position="298"/>
        <end position="318"/>
    </location>
</feature>
<dbReference type="InterPro" id="IPR019286">
    <property type="entry name" value="DUF2339_TM"/>
</dbReference>
<dbReference type="PANTHER" id="PTHR38434:SF1">
    <property type="entry name" value="BLL2549 PROTEIN"/>
    <property type="match status" value="1"/>
</dbReference>
<feature type="transmembrane region" description="Helical" evidence="2">
    <location>
        <begin position="410"/>
        <end position="428"/>
    </location>
</feature>
<reference evidence="3 4" key="1">
    <citation type="journal article" date="2017" name="Curr. Microbiol.">
        <title>Mucilaginibacter ginsenosidivorans sp. nov., Isolated from Soil of Ginseng Field.</title>
        <authorList>
            <person name="Kim M.M."/>
            <person name="Siddiqi M.Z."/>
            <person name="Im W.T."/>
        </authorList>
    </citation>
    <scope>NUCLEOTIDE SEQUENCE [LARGE SCALE GENOMIC DNA]</scope>
    <source>
        <strain evidence="3 4">Gsoil 3017</strain>
    </source>
</reference>
<feature type="compositionally biased region" description="Pro residues" evidence="1">
    <location>
        <begin position="63"/>
        <end position="75"/>
    </location>
</feature>
<evidence type="ECO:0000313" key="4">
    <source>
        <dbReference type="Proteomes" id="UP000321479"/>
    </source>
</evidence>
<protein>
    <submittedName>
        <fullName evidence="3">DUF2339 domain-containing protein</fullName>
    </submittedName>
</protein>
<keyword evidence="2" id="KW-0472">Membrane</keyword>
<keyword evidence="2" id="KW-0812">Transmembrane</keyword>
<feature type="transmembrane region" description="Helical" evidence="2">
    <location>
        <begin position="6"/>
        <end position="23"/>
    </location>
</feature>